<dbReference type="Proteomes" id="UP000027138">
    <property type="component" value="Unassembled WGS sequence"/>
</dbReference>
<reference evidence="2 3" key="1">
    <citation type="journal article" date="2014" name="PLoS ONE">
        <title>Global Analysis of Gene Expression Profiles in Physic Nut (Jatropha curcas L.) Seedlings Exposed to Salt Stress.</title>
        <authorList>
            <person name="Zhang L."/>
            <person name="Zhang C."/>
            <person name="Wu P."/>
            <person name="Chen Y."/>
            <person name="Li M."/>
            <person name="Jiang H."/>
            <person name="Wu G."/>
        </authorList>
    </citation>
    <scope>NUCLEOTIDE SEQUENCE [LARGE SCALE GENOMIC DNA]</scope>
    <source>
        <strain evidence="3">cv. GZQX0401</strain>
        <tissue evidence="2">Young leaves</tissue>
    </source>
</reference>
<organism evidence="2 3">
    <name type="scientific">Jatropha curcas</name>
    <name type="common">Barbados nut</name>
    <dbReference type="NCBI Taxonomy" id="180498"/>
    <lineage>
        <taxon>Eukaryota</taxon>
        <taxon>Viridiplantae</taxon>
        <taxon>Streptophyta</taxon>
        <taxon>Embryophyta</taxon>
        <taxon>Tracheophyta</taxon>
        <taxon>Spermatophyta</taxon>
        <taxon>Magnoliopsida</taxon>
        <taxon>eudicotyledons</taxon>
        <taxon>Gunneridae</taxon>
        <taxon>Pentapetalae</taxon>
        <taxon>rosids</taxon>
        <taxon>fabids</taxon>
        <taxon>Malpighiales</taxon>
        <taxon>Euphorbiaceae</taxon>
        <taxon>Crotonoideae</taxon>
        <taxon>Jatropheae</taxon>
        <taxon>Jatropha</taxon>
    </lineage>
</organism>
<evidence type="ECO:0000313" key="2">
    <source>
        <dbReference type="EMBL" id="KDP38893.1"/>
    </source>
</evidence>
<dbReference type="STRING" id="180498.A0A067KV82"/>
<dbReference type="EMBL" id="KK914355">
    <property type="protein sequence ID" value="KDP38893.1"/>
    <property type="molecule type" value="Genomic_DNA"/>
</dbReference>
<keyword evidence="1" id="KW-0812">Transmembrane</keyword>
<sequence>MIRGLKPWFYSPYPSFKPLGTFADVVGLVCAIFQFVFATIVYVLLSANPIKISVWPVIFAIGVLFSRFPRKQQKISVLERIEIAQRTLDGLQPHEVAMLFEDENYNELSEILERGKKRAETARLRELHTLKGQVESKVKLKGLDVGIIQRQYSV</sequence>
<dbReference type="AlphaFoldDB" id="A0A067KV82"/>
<keyword evidence="3" id="KW-1185">Reference proteome</keyword>
<proteinExistence type="predicted"/>
<dbReference type="PANTHER" id="PTHR48473">
    <property type="entry name" value="TIR DOMAIN-CONTAINING PROTEIN"/>
    <property type="match status" value="1"/>
</dbReference>
<protein>
    <submittedName>
        <fullName evidence="2">Uncharacterized protein</fullName>
    </submittedName>
</protein>
<dbReference type="OrthoDB" id="1736921at2759"/>
<evidence type="ECO:0000256" key="1">
    <source>
        <dbReference type="SAM" id="Phobius"/>
    </source>
</evidence>
<accession>A0A067KV82</accession>
<name>A0A067KV82_JATCU</name>
<keyword evidence="1" id="KW-1133">Transmembrane helix</keyword>
<dbReference type="Gene3D" id="6.10.140.890">
    <property type="match status" value="1"/>
</dbReference>
<evidence type="ECO:0000313" key="3">
    <source>
        <dbReference type="Proteomes" id="UP000027138"/>
    </source>
</evidence>
<feature type="transmembrane region" description="Helical" evidence="1">
    <location>
        <begin position="21"/>
        <end position="44"/>
    </location>
</feature>
<dbReference type="PANTHER" id="PTHR48473:SF1">
    <property type="entry name" value="TIR DOMAIN-CONTAINING PROTEIN"/>
    <property type="match status" value="1"/>
</dbReference>
<feature type="transmembrane region" description="Helical" evidence="1">
    <location>
        <begin position="50"/>
        <end position="68"/>
    </location>
</feature>
<keyword evidence="1" id="KW-0472">Membrane</keyword>
<gene>
    <name evidence="2" type="ORF">JCGZ_05050</name>
</gene>